<proteinExistence type="predicted"/>
<dbReference type="EMBL" id="VXPY01000066">
    <property type="protein sequence ID" value="MYD90523.1"/>
    <property type="molecule type" value="Genomic_DNA"/>
</dbReference>
<name>A0A6B1DV17_9CHLR</name>
<accession>A0A6B1DV17</accession>
<organism evidence="1">
    <name type="scientific">Caldilineaceae bacterium SB0662_bin_9</name>
    <dbReference type="NCBI Taxonomy" id="2605258"/>
    <lineage>
        <taxon>Bacteria</taxon>
        <taxon>Bacillati</taxon>
        <taxon>Chloroflexota</taxon>
        <taxon>Caldilineae</taxon>
        <taxon>Caldilineales</taxon>
        <taxon>Caldilineaceae</taxon>
    </lineage>
</organism>
<sequence>MIGQRIRNHPGLAALLVLLLVLPAPLVWLGSSTDLLDPVLYSAVIEADVEFDAECNMVSRQITSESGRRDHVAKLEVWSSEGMFHSVTHARDMWTHLTNKGWTPAEIETFARDLDLSSCRDHAGKFTTRAKLGSVWLNLMTFSSESWEIEYEPVHG</sequence>
<dbReference type="AlphaFoldDB" id="A0A6B1DV17"/>
<reference evidence="1" key="1">
    <citation type="submission" date="2019-09" db="EMBL/GenBank/DDBJ databases">
        <title>Characterisation of the sponge microbiome using genome-centric metagenomics.</title>
        <authorList>
            <person name="Engelberts J.P."/>
            <person name="Robbins S.J."/>
            <person name="De Goeij J.M."/>
            <person name="Aranda M."/>
            <person name="Bell S.C."/>
            <person name="Webster N.S."/>
        </authorList>
    </citation>
    <scope>NUCLEOTIDE SEQUENCE</scope>
    <source>
        <strain evidence="1">SB0662_bin_9</strain>
    </source>
</reference>
<evidence type="ECO:0000313" key="1">
    <source>
        <dbReference type="EMBL" id="MYD90523.1"/>
    </source>
</evidence>
<comment type="caution">
    <text evidence="1">The sequence shown here is derived from an EMBL/GenBank/DDBJ whole genome shotgun (WGS) entry which is preliminary data.</text>
</comment>
<protein>
    <submittedName>
        <fullName evidence="1">Uncharacterized protein</fullName>
    </submittedName>
</protein>
<gene>
    <name evidence="1" type="ORF">F4Y08_09350</name>
</gene>